<dbReference type="Proteomes" id="UP001148662">
    <property type="component" value="Unassembled WGS sequence"/>
</dbReference>
<sequence>MSDNPKLDKRAKERHVLSESIDVYVWRPWLKLVVPVCETKGAFGYGSVLGGKTIWLCQRYFVPLKPAEPAVPWPLELPAP</sequence>
<organism evidence="1 2">
    <name type="scientific">Phlebia brevispora</name>
    <dbReference type="NCBI Taxonomy" id="194682"/>
    <lineage>
        <taxon>Eukaryota</taxon>
        <taxon>Fungi</taxon>
        <taxon>Dikarya</taxon>
        <taxon>Basidiomycota</taxon>
        <taxon>Agaricomycotina</taxon>
        <taxon>Agaricomycetes</taxon>
        <taxon>Polyporales</taxon>
        <taxon>Meruliaceae</taxon>
        <taxon>Phlebia</taxon>
    </lineage>
</organism>
<comment type="caution">
    <text evidence="1">The sequence shown here is derived from an EMBL/GenBank/DDBJ whole genome shotgun (WGS) entry which is preliminary data.</text>
</comment>
<evidence type="ECO:0000313" key="2">
    <source>
        <dbReference type="Proteomes" id="UP001148662"/>
    </source>
</evidence>
<name>A0ACC1RTE5_9APHY</name>
<gene>
    <name evidence="1" type="ORF">NM688_g8421</name>
</gene>
<accession>A0ACC1RTE5</accession>
<proteinExistence type="predicted"/>
<reference evidence="1" key="1">
    <citation type="submission" date="2022-07" db="EMBL/GenBank/DDBJ databases">
        <title>Genome Sequence of Phlebia brevispora.</title>
        <authorList>
            <person name="Buettner E."/>
        </authorList>
    </citation>
    <scope>NUCLEOTIDE SEQUENCE</scope>
    <source>
        <strain evidence="1">MPL23</strain>
    </source>
</reference>
<keyword evidence="2" id="KW-1185">Reference proteome</keyword>
<protein>
    <submittedName>
        <fullName evidence="1">Uncharacterized protein</fullName>
    </submittedName>
</protein>
<dbReference type="EMBL" id="JANHOG010002258">
    <property type="protein sequence ID" value="KAJ3525305.1"/>
    <property type="molecule type" value="Genomic_DNA"/>
</dbReference>
<evidence type="ECO:0000313" key="1">
    <source>
        <dbReference type="EMBL" id="KAJ3525305.1"/>
    </source>
</evidence>